<evidence type="ECO:0000259" key="7">
    <source>
        <dbReference type="PROSITE" id="PS50850"/>
    </source>
</evidence>
<feature type="transmembrane region" description="Helical" evidence="6">
    <location>
        <begin position="234"/>
        <end position="255"/>
    </location>
</feature>
<dbReference type="eggNOG" id="KOG0254">
    <property type="taxonomic scope" value="Eukaryota"/>
</dbReference>
<evidence type="ECO:0000256" key="3">
    <source>
        <dbReference type="ARBA" id="ARBA00022989"/>
    </source>
</evidence>
<feature type="transmembrane region" description="Helical" evidence="6">
    <location>
        <begin position="466"/>
        <end position="491"/>
    </location>
</feature>
<dbReference type="EMBL" id="ADMH02001021">
    <property type="protein sequence ID" value="ETN64386.1"/>
    <property type="molecule type" value="Genomic_DNA"/>
</dbReference>
<reference evidence="8" key="2">
    <citation type="submission" date="2010-05" db="EMBL/GenBank/DDBJ databases">
        <authorList>
            <person name="Almeida L.G."/>
            <person name="Nicolas M.F."/>
            <person name="Souza R.C."/>
            <person name="Vasconcelos A.T.R."/>
        </authorList>
    </citation>
    <scope>NUCLEOTIDE SEQUENCE</scope>
</reference>
<name>W5JJT7_ANODA</name>
<dbReference type="InterPro" id="IPR005828">
    <property type="entry name" value="MFS_sugar_transport-like"/>
</dbReference>
<dbReference type="GO" id="GO:0022857">
    <property type="term" value="F:transmembrane transporter activity"/>
    <property type="evidence" value="ECO:0007669"/>
    <property type="project" value="InterPro"/>
</dbReference>
<feature type="transmembrane region" description="Helical" evidence="6">
    <location>
        <begin position="177"/>
        <end position="196"/>
    </location>
</feature>
<dbReference type="InterPro" id="IPR050549">
    <property type="entry name" value="MFS_Trehalose_Transporter"/>
</dbReference>
<keyword evidence="8" id="KW-0813">Transport</keyword>
<keyword evidence="8" id="KW-0762">Sugar transport</keyword>
<evidence type="ECO:0000313" key="9">
    <source>
        <dbReference type="EnsemblMetazoa" id="ADAC003873-PA"/>
    </source>
</evidence>
<feature type="transmembrane region" description="Helical" evidence="6">
    <location>
        <begin position="403"/>
        <end position="423"/>
    </location>
</feature>
<dbReference type="Gene3D" id="1.20.1250.20">
    <property type="entry name" value="MFS general substrate transporter like domains"/>
    <property type="match status" value="1"/>
</dbReference>
<evidence type="ECO:0000256" key="4">
    <source>
        <dbReference type="ARBA" id="ARBA00023136"/>
    </source>
</evidence>
<organism evidence="8">
    <name type="scientific">Anopheles darlingi</name>
    <name type="common">Mosquito</name>
    <dbReference type="NCBI Taxonomy" id="43151"/>
    <lineage>
        <taxon>Eukaryota</taxon>
        <taxon>Metazoa</taxon>
        <taxon>Ecdysozoa</taxon>
        <taxon>Arthropoda</taxon>
        <taxon>Hexapoda</taxon>
        <taxon>Insecta</taxon>
        <taxon>Pterygota</taxon>
        <taxon>Neoptera</taxon>
        <taxon>Endopterygota</taxon>
        <taxon>Diptera</taxon>
        <taxon>Nematocera</taxon>
        <taxon>Culicoidea</taxon>
        <taxon>Culicidae</taxon>
        <taxon>Anophelinae</taxon>
        <taxon>Anopheles</taxon>
    </lineage>
</organism>
<feature type="transmembrane region" description="Helical" evidence="6">
    <location>
        <begin position="360"/>
        <end position="383"/>
    </location>
</feature>
<dbReference type="InterPro" id="IPR005829">
    <property type="entry name" value="Sugar_transporter_CS"/>
</dbReference>
<evidence type="ECO:0000313" key="10">
    <source>
        <dbReference type="Proteomes" id="UP000000673"/>
    </source>
</evidence>
<evidence type="ECO:0000256" key="5">
    <source>
        <dbReference type="SAM" id="MobiDB-lite"/>
    </source>
</evidence>
<feature type="domain" description="Major facilitator superfamily (MFS) profile" evidence="7">
    <location>
        <begin position="106"/>
        <end position="557"/>
    </location>
</feature>
<feature type="transmembrane region" description="Helical" evidence="6">
    <location>
        <begin position="503"/>
        <end position="522"/>
    </location>
</feature>
<comment type="subcellular location">
    <subcellularLocation>
        <location evidence="1">Membrane</location>
        <topology evidence="1">Multi-pass membrane protein</topology>
    </subcellularLocation>
</comment>
<dbReference type="VEuPathDB" id="VectorBase:ADAC003873"/>
<feature type="transmembrane region" description="Helical" evidence="6">
    <location>
        <begin position="148"/>
        <end position="165"/>
    </location>
</feature>
<keyword evidence="2 6" id="KW-0812">Transmembrane</keyword>
<dbReference type="PROSITE" id="PS50850">
    <property type="entry name" value="MFS"/>
    <property type="match status" value="1"/>
</dbReference>
<reference evidence="9" key="4">
    <citation type="submission" date="2015-06" db="UniProtKB">
        <authorList>
            <consortium name="EnsemblMetazoa"/>
        </authorList>
    </citation>
    <scope>IDENTIFICATION</scope>
</reference>
<sequence length="589" mass="64329">MAPNESGGIEDGGIDTVNPGLTIPLHGPIPDLSVLTGDHNARNERKHSVVIDEQDLEAQPLSTELTVGVEMKPLPEDIVGDRRRDHGTTANGDLKVIGWKEGYQQVLATCLVNLLVVQAGINMTYSAILLPQLSEPDSPILIGRNEASWIASVVTIALPLGSLVVGQLMDQFGRKKVSLATCIPFALGWILIAGASNVSMIYIARIILGTSGGLTTVALVYVSEISHVSLRPMLLCANSVFVSFGILLTCVLAVFFDWRAIAYIFAGFSIITFLLILLIPESPHWLVTFTKQDASKARGVLNWLYRDKQLAEEQYRQIVASASPSARHRLPVTTNKRSTLLGALSPKVFLQPRVYRPMTILLLVFLFQQLSGAYVLIFYALNVFQEINANDSTEQSGGGQPTFNQYTALVVLGLIRFIMSIVTSGCSRRFGRRPLLCLSGLAMGLCMTVAALFIELGWNVSTTGSYALLICVLGYVCFSALGYLVLPWTMIGELLPTDVKGKLGGFTVSVAYVLMFGVVKVFPYLLELVAIRGIFYLYAATSFAGVAYIYCYVPETFGKSFAEIERHFATNHHHHTGDGDQKRLRSAGH</sequence>
<dbReference type="OMA" id="QMFICQL"/>
<reference evidence="8 10" key="1">
    <citation type="journal article" date="2010" name="BMC Genomics">
        <title>Combination of measures distinguishes pre-miRNAs from other stem-loops in the genome of the newly sequenced Anopheles darlingi.</title>
        <authorList>
            <person name="Mendes N.D."/>
            <person name="Freitas A.T."/>
            <person name="Vasconcelos A.T."/>
            <person name="Sagot M.F."/>
        </authorList>
    </citation>
    <scope>NUCLEOTIDE SEQUENCE</scope>
</reference>
<proteinExistence type="predicted"/>
<dbReference type="HOGENOM" id="CLU_001265_30_5_1"/>
<accession>W5JJT7</accession>
<keyword evidence="4 6" id="KW-0472">Membrane</keyword>
<dbReference type="SUPFAM" id="SSF103473">
    <property type="entry name" value="MFS general substrate transporter"/>
    <property type="match status" value="1"/>
</dbReference>
<dbReference type="VEuPathDB" id="VectorBase:ADAR2_005704"/>
<evidence type="ECO:0000256" key="6">
    <source>
        <dbReference type="SAM" id="Phobius"/>
    </source>
</evidence>
<protein>
    <submittedName>
        <fullName evidence="8">Sugar transporter</fullName>
    </submittedName>
</protein>
<dbReference type="FunFam" id="1.20.1250.20:FF:000249">
    <property type="entry name" value="facilitated trehalose transporter Tret1"/>
    <property type="match status" value="1"/>
</dbReference>
<feature type="transmembrane region" description="Helical" evidence="6">
    <location>
        <begin position="202"/>
        <end position="222"/>
    </location>
</feature>
<reference evidence="8" key="3">
    <citation type="journal article" date="2013" name="Nucleic Acids Res.">
        <title>The genome of Anopheles darlingi, the main neotropical malaria vector.</title>
        <authorList>
            <person name="Marinotti O."/>
            <person name="Cerqueira G.C."/>
            <person name="de Almeida L.G."/>
            <person name="Ferro M.I."/>
            <person name="Loreto E.L."/>
            <person name="Zaha A."/>
            <person name="Teixeira S.M."/>
            <person name="Wespiser A.R."/>
            <person name="Almeida E Silva A."/>
            <person name="Schlindwein A.D."/>
            <person name="Pacheco A.C."/>
            <person name="Silva A.L."/>
            <person name="Graveley B.R."/>
            <person name="Walenz B.P."/>
            <person name="Lima Bde A."/>
            <person name="Ribeiro C.A."/>
            <person name="Nunes-Silva C.G."/>
            <person name="de Carvalho C.R."/>
            <person name="Soares C.M."/>
            <person name="de Menezes C.B."/>
            <person name="Matiolli C."/>
            <person name="Caffrey D."/>
            <person name="Araujo D.A."/>
            <person name="de Oliveira D.M."/>
            <person name="Golenbock D."/>
            <person name="Grisard E.C."/>
            <person name="Fantinatti-Garboggini F."/>
            <person name="de Carvalho F.M."/>
            <person name="Barcellos F.G."/>
            <person name="Prosdocimi F."/>
            <person name="May G."/>
            <person name="Azevedo Junior G.M."/>
            <person name="Guimaraes G.M."/>
            <person name="Goldman G.H."/>
            <person name="Padilha I.Q."/>
            <person name="Batista Jda S."/>
            <person name="Ferro J.A."/>
            <person name="Ribeiro J.M."/>
            <person name="Fietto J.L."/>
            <person name="Dabbas K.M."/>
            <person name="Cerdeira L."/>
            <person name="Agnez-Lima L.F."/>
            <person name="Brocchi M."/>
            <person name="de Carvalho M.O."/>
            <person name="Teixeira Mde M."/>
            <person name="Diniz Maia Mde M."/>
            <person name="Goldman M.H."/>
            <person name="Cruz Schneider M.P."/>
            <person name="Felipe M.S."/>
            <person name="Hungria M."/>
            <person name="Nicolas M.F."/>
            <person name="Pereira M."/>
            <person name="Montes M.A."/>
            <person name="Cantao M.E."/>
            <person name="Vincentz M."/>
            <person name="Rafael M.S."/>
            <person name="Silverman N."/>
            <person name="Stoco P.H."/>
            <person name="Souza R.C."/>
            <person name="Vicentini R."/>
            <person name="Gazzinelli R.T."/>
            <person name="Neves Rde O."/>
            <person name="Silva R."/>
            <person name="Astolfi-Filho S."/>
            <person name="Maciel T.E."/>
            <person name="Urmenyi T.P."/>
            <person name="Tadei W.P."/>
            <person name="Camargo E.P."/>
            <person name="de Vasconcelos A.T."/>
        </authorList>
    </citation>
    <scope>NUCLEOTIDE SEQUENCE</scope>
</reference>
<feature type="transmembrane region" description="Helical" evidence="6">
    <location>
        <begin position="106"/>
        <end position="128"/>
    </location>
</feature>
<keyword evidence="3 6" id="KW-1133">Transmembrane helix</keyword>
<dbReference type="PROSITE" id="PS00216">
    <property type="entry name" value="SUGAR_TRANSPORT_1"/>
    <property type="match status" value="1"/>
</dbReference>
<keyword evidence="10" id="KW-1185">Reference proteome</keyword>
<dbReference type="InterPro" id="IPR020846">
    <property type="entry name" value="MFS_dom"/>
</dbReference>
<feature type="transmembrane region" description="Helical" evidence="6">
    <location>
        <begin position="435"/>
        <end position="454"/>
    </location>
</feature>
<dbReference type="PANTHER" id="PTHR48021:SF32">
    <property type="entry name" value="FACILITATED TREHALOSE TRANSPORTER TRET1-2 HOMOLOG-LIKE PROTEIN"/>
    <property type="match status" value="1"/>
</dbReference>
<feature type="transmembrane region" description="Helical" evidence="6">
    <location>
        <begin position="261"/>
        <end position="279"/>
    </location>
</feature>
<evidence type="ECO:0000256" key="2">
    <source>
        <dbReference type="ARBA" id="ARBA00022692"/>
    </source>
</evidence>
<dbReference type="STRING" id="43151.W5JJT7"/>
<feature type="transmembrane region" description="Helical" evidence="6">
    <location>
        <begin position="534"/>
        <end position="553"/>
    </location>
</feature>
<dbReference type="Pfam" id="PF00083">
    <property type="entry name" value="Sugar_tr"/>
    <property type="match status" value="1"/>
</dbReference>
<dbReference type="AlphaFoldDB" id="W5JJT7"/>
<evidence type="ECO:0000313" key="8">
    <source>
        <dbReference type="EMBL" id="ETN64386.1"/>
    </source>
</evidence>
<dbReference type="InterPro" id="IPR036259">
    <property type="entry name" value="MFS_trans_sf"/>
</dbReference>
<dbReference type="GO" id="GO:0016020">
    <property type="term" value="C:membrane"/>
    <property type="evidence" value="ECO:0007669"/>
    <property type="project" value="UniProtKB-SubCell"/>
</dbReference>
<dbReference type="Proteomes" id="UP000000673">
    <property type="component" value="Unassembled WGS sequence"/>
</dbReference>
<dbReference type="EnsemblMetazoa" id="ADAC003873-RA">
    <property type="protein sequence ID" value="ADAC003873-PA"/>
    <property type="gene ID" value="ADAC003873"/>
</dbReference>
<feature type="region of interest" description="Disordered" evidence="5">
    <location>
        <begin position="1"/>
        <end position="20"/>
    </location>
</feature>
<evidence type="ECO:0000256" key="1">
    <source>
        <dbReference type="ARBA" id="ARBA00004141"/>
    </source>
</evidence>
<gene>
    <name evidence="8" type="ORF">AND_003873</name>
</gene>
<dbReference type="PANTHER" id="PTHR48021">
    <property type="match status" value="1"/>
</dbReference>